<dbReference type="InterPro" id="IPR050176">
    <property type="entry name" value="LTTR"/>
</dbReference>
<dbReference type="GO" id="GO:0003677">
    <property type="term" value="F:DNA binding"/>
    <property type="evidence" value="ECO:0007669"/>
    <property type="project" value="UniProtKB-KW"/>
</dbReference>
<keyword evidence="2" id="KW-0805">Transcription regulation</keyword>
<dbReference type="Gene3D" id="1.10.10.10">
    <property type="entry name" value="Winged helix-like DNA-binding domain superfamily/Winged helix DNA-binding domain"/>
    <property type="match status" value="1"/>
</dbReference>
<evidence type="ECO:0000259" key="5">
    <source>
        <dbReference type="PROSITE" id="PS50931"/>
    </source>
</evidence>
<reference evidence="6 7" key="1">
    <citation type="submission" date="2020-01" db="EMBL/GenBank/DDBJ databases">
        <authorList>
            <person name="Lee S.D."/>
        </authorList>
    </citation>
    <scope>NUCLEOTIDE SEQUENCE [LARGE SCALE GENOMIC DNA]</scope>
    <source>
        <strain evidence="6 7">SAP-1</strain>
    </source>
</reference>
<sequence length="94" mass="10178">MISGFKKIDAFVAVVESGSFEGASIRLNVTASAVSLRVRSLEIELGFKLITRKRPCELTAAGASIYRHALQLQEIKTNMQKALAPFLVTPDKGA</sequence>
<dbReference type="GO" id="GO:0003700">
    <property type="term" value="F:DNA-binding transcription factor activity"/>
    <property type="evidence" value="ECO:0007669"/>
    <property type="project" value="InterPro"/>
</dbReference>
<comment type="caution">
    <text evidence="6">The sequence shown here is derived from an EMBL/GenBank/DDBJ whole genome shotgun (WGS) entry which is preliminary data.</text>
</comment>
<feature type="domain" description="HTH lysR-type" evidence="5">
    <location>
        <begin position="1"/>
        <end position="59"/>
    </location>
</feature>
<keyword evidence="3" id="KW-0238">DNA-binding</keyword>
<evidence type="ECO:0000256" key="1">
    <source>
        <dbReference type="ARBA" id="ARBA00009437"/>
    </source>
</evidence>
<protein>
    <submittedName>
        <fullName evidence="6">LysR family transcriptional regulator</fullName>
    </submittedName>
</protein>
<dbReference type="InterPro" id="IPR000847">
    <property type="entry name" value="LysR_HTH_N"/>
</dbReference>
<evidence type="ECO:0000313" key="7">
    <source>
        <dbReference type="Proteomes" id="UP000585363"/>
    </source>
</evidence>
<dbReference type="InterPro" id="IPR036390">
    <property type="entry name" value="WH_DNA-bd_sf"/>
</dbReference>
<gene>
    <name evidence="6" type="ORF">GW590_12300</name>
</gene>
<accession>A0A848MKI1</accession>
<evidence type="ECO:0000256" key="4">
    <source>
        <dbReference type="ARBA" id="ARBA00023163"/>
    </source>
</evidence>
<dbReference type="InterPro" id="IPR036388">
    <property type="entry name" value="WH-like_DNA-bd_sf"/>
</dbReference>
<comment type="similarity">
    <text evidence="1">Belongs to the LysR transcriptional regulatory family.</text>
</comment>
<proteinExistence type="inferred from homology"/>
<dbReference type="AlphaFoldDB" id="A0A848MKI1"/>
<keyword evidence="4" id="KW-0804">Transcription</keyword>
<dbReference type="PANTHER" id="PTHR30579:SF2">
    <property type="entry name" value="HTH-TYPE TRANSCRIPTIONAL REGULATOR ARGP"/>
    <property type="match status" value="1"/>
</dbReference>
<name>A0A848MKI1_9GAMM</name>
<reference evidence="6 7" key="2">
    <citation type="submission" date="2020-06" db="EMBL/GenBank/DDBJ databases">
        <title>Polyphasic characterization of a Rahnella strain isolated from tree sap.</title>
        <authorList>
            <person name="Kim I.S."/>
        </authorList>
    </citation>
    <scope>NUCLEOTIDE SEQUENCE [LARGE SCALE GENOMIC DNA]</scope>
    <source>
        <strain evidence="6 7">SAP-1</strain>
    </source>
</reference>
<evidence type="ECO:0000256" key="3">
    <source>
        <dbReference type="ARBA" id="ARBA00023125"/>
    </source>
</evidence>
<dbReference type="PANTHER" id="PTHR30579">
    <property type="entry name" value="TRANSCRIPTIONAL REGULATOR"/>
    <property type="match status" value="1"/>
</dbReference>
<dbReference type="RefSeq" id="WP_169403354.1">
    <property type="nucleotide sequence ID" value="NZ_JAADJU010000006.1"/>
</dbReference>
<dbReference type="Pfam" id="PF00126">
    <property type="entry name" value="HTH_1"/>
    <property type="match status" value="1"/>
</dbReference>
<dbReference type="SUPFAM" id="SSF46785">
    <property type="entry name" value="Winged helix' DNA-binding domain"/>
    <property type="match status" value="1"/>
</dbReference>
<dbReference type="EMBL" id="JAADJU010000006">
    <property type="protein sequence ID" value="NMP27639.1"/>
    <property type="molecule type" value="Genomic_DNA"/>
</dbReference>
<dbReference type="Proteomes" id="UP000585363">
    <property type="component" value="Unassembled WGS sequence"/>
</dbReference>
<evidence type="ECO:0000313" key="6">
    <source>
        <dbReference type="EMBL" id="NMP27639.1"/>
    </source>
</evidence>
<organism evidence="6 7">
    <name type="scientific">Rouxiella aceris</name>
    <dbReference type="NCBI Taxonomy" id="2703884"/>
    <lineage>
        <taxon>Bacteria</taxon>
        <taxon>Pseudomonadati</taxon>
        <taxon>Pseudomonadota</taxon>
        <taxon>Gammaproteobacteria</taxon>
        <taxon>Enterobacterales</taxon>
        <taxon>Yersiniaceae</taxon>
        <taxon>Rouxiella</taxon>
    </lineage>
</organism>
<evidence type="ECO:0000256" key="2">
    <source>
        <dbReference type="ARBA" id="ARBA00023015"/>
    </source>
</evidence>
<keyword evidence="7" id="KW-1185">Reference proteome</keyword>
<dbReference type="PROSITE" id="PS50931">
    <property type="entry name" value="HTH_LYSR"/>
    <property type="match status" value="1"/>
</dbReference>